<evidence type="ECO:0000313" key="2">
    <source>
        <dbReference type="EMBL" id="KAJ7763305.1"/>
    </source>
</evidence>
<comment type="caution">
    <text evidence="2">The sequence shown here is derived from an EMBL/GenBank/DDBJ whole genome shotgun (WGS) entry which is preliminary data.</text>
</comment>
<accession>A0AAD7JEM5</accession>
<keyword evidence="3" id="KW-1185">Reference proteome</keyword>
<dbReference type="AlphaFoldDB" id="A0AAD7JEM5"/>
<organism evidence="2 3">
    <name type="scientific">Mycena metata</name>
    <dbReference type="NCBI Taxonomy" id="1033252"/>
    <lineage>
        <taxon>Eukaryota</taxon>
        <taxon>Fungi</taxon>
        <taxon>Dikarya</taxon>
        <taxon>Basidiomycota</taxon>
        <taxon>Agaricomycotina</taxon>
        <taxon>Agaricomycetes</taxon>
        <taxon>Agaricomycetidae</taxon>
        <taxon>Agaricales</taxon>
        <taxon>Marasmiineae</taxon>
        <taxon>Mycenaceae</taxon>
        <taxon>Mycena</taxon>
    </lineage>
</organism>
<dbReference type="Proteomes" id="UP001215598">
    <property type="component" value="Unassembled WGS sequence"/>
</dbReference>
<feature type="compositionally biased region" description="Basic and acidic residues" evidence="1">
    <location>
        <begin position="274"/>
        <end position="286"/>
    </location>
</feature>
<reference evidence="2" key="1">
    <citation type="submission" date="2023-03" db="EMBL/GenBank/DDBJ databases">
        <title>Massive genome expansion in bonnet fungi (Mycena s.s.) driven by repeated elements and novel gene families across ecological guilds.</title>
        <authorList>
            <consortium name="Lawrence Berkeley National Laboratory"/>
            <person name="Harder C.B."/>
            <person name="Miyauchi S."/>
            <person name="Viragh M."/>
            <person name="Kuo A."/>
            <person name="Thoen E."/>
            <person name="Andreopoulos B."/>
            <person name="Lu D."/>
            <person name="Skrede I."/>
            <person name="Drula E."/>
            <person name="Henrissat B."/>
            <person name="Morin E."/>
            <person name="Kohler A."/>
            <person name="Barry K."/>
            <person name="LaButti K."/>
            <person name="Morin E."/>
            <person name="Salamov A."/>
            <person name="Lipzen A."/>
            <person name="Mereny Z."/>
            <person name="Hegedus B."/>
            <person name="Baldrian P."/>
            <person name="Stursova M."/>
            <person name="Weitz H."/>
            <person name="Taylor A."/>
            <person name="Grigoriev I.V."/>
            <person name="Nagy L.G."/>
            <person name="Martin F."/>
            <person name="Kauserud H."/>
        </authorList>
    </citation>
    <scope>NUCLEOTIDE SEQUENCE</scope>
    <source>
        <strain evidence="2">CBHHK182m</strain>
    </source>
</reference>
<name>A0AAD7JEM5_9AGAR</name>
<evidence type="ECO:0000313" key="3">
    <source>
        <dbReference type="Proteomes" id="UP001215598"/>
    </source>
</evidence>
<evidence type="ECO:0000256" key="1">
    <source>
        <dbReference type="SAM" id="MobiDB-lite"/>
    </source>
</evidence>
<sequence>MAFNLKSWSGWESLANASRAAGEGANWGVQAVAGGLCLLPEGVLEHNLALALVLSDGVCRGAQVVREATPSAVKEKLEQAGRNAKDTAGFVGGQVQRGGEAAVVGLRRAAQFVEDTTPPVVREKIGDAAEAARRGVQAIDDATPPAVKQKLGEAAAFIETLPAPVKYGALAATGAAVLAAPLAPAILGGVYGIGAAGPVAGGTFAGIQAGGAVVAGSSWAVIQSIAMGGALPAVGVLGASAIGGAVGAAGGAVASHVSGATAGSDSGGPGGGPRADDRDDVGAEERAEIEEEEGVDSTLPGTAEKSKL</sequence>
<dbReference type="EMBL" id="JARKIB010000030">
    <property type="protein sequence ID" value="KAJ7763305.1"/>
    <property type="molecule type" value="Genomic_DNA"/>
</dbReference>
<proteinExistence type="predicted"/>
<protein>
    <submittedName>
        <fullName evidence="2">Uncharacterized protein</fullName>
    </submittedName>
</protein>
<gene>
    <name evidence="2" type="ORF">B0H16DRAFT_1883696</name>
</gene>
<feature type="region of interest" description="Disordered" evidence="1">
    <location>
        <begin position="260"/>
        <end position="308"/>
    </location>
</feature>